<dbReference type="Proteomes" id="UP001431532">
    <property type="component" value="Unassembled WGS sequence"/>
</dbReference>
<reference evidence="5" key="1">
    <citation type="submission" date="2023-05" db="EMBL/GenBank/DDBJ databases">
        <title>Mariniplasma microaerophilum sp. nov., a novel anaerobic mollicute isolated from terrestrial mud volcano, Taman Peninsula, Russia.</title>
        <authorList>
            <person name="Khomyakova M.A."/>
            <person name="Merkel A.Y."/>
            <person name="Slobodkin A.I."/>
        </authorList>
    </citation>
    <scope>NUCLEOTIDE SEQUENCE</scope>
    <source>
        <strain evidence="5">M4Ah</strain>
    </source>
</reference>
<dbReference type="InterPro" id="IPR013780">
    <property type="entry name" value="Glyco_hydro_b"/>
</dbReference>
<dbReference type="Gene3D" id="3.90.400.10">
    <property type="entry name" value="Oligo-1,6-glucosidase, Domain 2"/>
    <property type="match status" value="1"/>
</dbReference>
<dbReference type="FunFam" id="3.90.400.10:FF:000002">
    <property type="entry name" value="Sucrose isomerase"/>
    <property type="match status" value="1"/>
</dbReference>
<keyword evidence="2" id="KW-0378">Hydrolase</keyword>
<dbReference type="PANTHER" id="PTHR10357:SF184">
    <property type="entry name" value="OLIGO-1,6-GLUCOSIDASE 1"/>
    <property type="match status" value="1"/>
</dbReference>
<dbReference type="FunFam" id="3.20.20.80:FF:000064">
    <property type="entry name" value="Oligo-1,6-glucosidase"/>
    <property type="match status" value="2"/>
</dbReference>
<comment type="caution">
    <text evidence="5">The sequence shown here is derived from an EMBL/GenBank/DDBJ whole genome shotgun (WGS) entry which is preliminary data.</text>
</comment>
<feature type="domain" description="Glycosyl hydrolase family 13 catalytic" evidence="4">
    <location>
        <begin position="15"/>
        <end position="400"/>
    </location>
</feature>
<protein>
    <submittedName>
        <fullName evidence="5">Alpha-glucosidase</fullName>
    </submittedName>
</protein>
<dbReference type="NCBIfam" id="NF008183">
    <property type="entry name" value="PRK10933.1"/>
    <property type="match status" value="1"/>
</dbReference>
<gene>
    <name evidence="5" type="ORF">QJ521_01825</name>
</gene>
<evidence type="ECO:0000259" key="4">
    <source>
        <dbReference type="SMART" id="SM00642"/>
    </source>
</evidence>
<dbReference type="GO" id="GO:0009313">
    <property type="term" value="P:oligosaccharide catabolic process"/>
    <property type="evidence" value="ECO:0007669"/>
    <property type="project" value="TreeGrafter"/>
</dbReference>
<dbReference type="InterPro" id="IPR006047">
    <property type="entry name" value="GH13_cat_dom"/>
</dbReference>
<dbReference type="Gene3D" id="2.60.40.1180">
    <property type="entry name" value="Golgi alpha-mannosidase II"/>
    <property type="match status" value="1"/>
</dbReference>
<dbReference type="RefSeq" id="WP_282838704.1">
    <property type="nucleotide sequence ID" value="NZ_JASCXW010000003.1"/>
</dbReference>
<keyword evidence="6" id="KW-1185">Reference proteome</keyword>
<keyword evidence="3" id="KW-0326">Glycosidase</keyword>
<evidence type="ECO:0000313" key="5">
    <source>
        <dbReference type="EMBL" id="MDI6452289.1"/>
    </source>
</evidence>
<dbReference type="InterPro" id="IPR045857">
    <property type="entry name" value="O16G_dom_2"/>
</dbReference>
<dbReference type="Pfam" id="PF00128">
    <property type="entry name" value="Alpha-amylase"/>
    <property type="match status" value="1"/>
</dbReference>
<sequence length="541" mass="63772">MEKKIEWWKNAIVYQIYPLSFKDSNHDGIGDLNGINSKLDYIKNLGIDVIWLSPVYQSPMDDNGYDISDYKRINPIFGTMEDMENLVSNIHKNGMKIIMDLVVNHTSDEHQWFIEAKKSKDNPYRDYYIWRDQPNQIQSVFSGPAWTYNEATKQYYFHLFSNKQPDLNWHNPKLRLEIYQMINEWLDKGIDGFRLDVIDLIGKDIDSMSLSDGPYLNQYLQEMHDHCFKNRDILTVGEMPGLSIKRASEITNQKNPLLSMIFQFSHISLDEIPGQGKWALKKLDLVEFKNVFNKLQQTLFEKGWNSLFLTNHDQPRAVSRFGNLSFRKKSSKMLATVLYGMQGTPYVFQGEEIGMTGVQFELSQYKDIETLNMYRDHLQKGYKHDDIMTSIYAKGRDNSRTPLQWDDTQNAGFSDVQPWIDINPNYKELNAKKDLAEKDSIYNYFKELFTIRKKYRIFDQGTFELIYPSHHELFIYLRKTKNEAILVIGSFSENRIEIDLSEYSQYQCLITNETPIDLKQTVIPPYYCAIYYKKEDYHANH</sequence>
<dbReference type="GO" id="GO:0004556">
    <property type="term" value="F:alpha-amylase activity"/>
    <property type="evidence" value="ECO:0007669"/>
    <property type="project" value="TreeGrafter"/>
</dbReference>
<evidence type="ECO:0000256" key="3">
    <source>
        <dbReference type="ARBA" id="ARBA00023295"/>
    </source>
</evidence>
<proteinExistence type="inferred from homology"/>
<dbReference type="SMART" id="SM00642">
    <property type="entry name" value="Aamy"/>
    <property type="match status" value="1"/>
</dbReference>
<dbReference type="AlphaFoldDB" id="A0AAW6U9E4"/>
<accession>A0AAW6U9E4</accession>
<dbReference type="SUPFAM" id="SSF51445">
    <property type="entry name" value="(Trans)glycosidases"/>
    <property type="match status" value="1"/>
</dbReference>
<comment type="similarity">
    <text evidence="1">Belongs to the glycosyl hydrolase 13 family.</text>
</comment>
<evidence type="ECO:0000256" key="1">
    <source>
        <dbReference type="ARBA" id="ARBA00008061"/>
    </source>
</evidence>
<evidence type="ECO:0000256" key="2">
    <source>
        <dbReference type="ARBA" id="ARBA00022801"/>
    </source>
</evidence>
<dbReference type="CDD" id="cd11333">
    <property type="entry name" value="AmyAc_SI_OligoGlu_DGase"/>
    <property type="match status" value="1"/>
</dbReference>
<evidence type="ECO:0000313" key="6">
    <source>
        <dbReference type="Proteomes" id="UP001431532"/>
    </source>
</evidence>
<name>A0AAW6U9E4_9MOLU</name>
<dbReference type="PANTHER" id="PTHR10357">
    <property type="entry name" value="ALPHA-AMYLASE FAMILY MEMBER"/>
    <property type="match status" value="1"/>
</dbReference>
<dbReference type="InterPro" id="IPR017853">
    <property type="entry name" value="GH"/>
</dbReference>
<dbReference type="Gene3D" id="3.20.20.80">
    <property type="entry name" value="Glycosidases"/>
    <property type="match status" value="1"/>
</dbReference>
<dbReference type="SUPFAM" id="SSF51011">
    <property type="entry name" value="Glycosyl hydrolase domain"/>
    <property type="match status" value="1"/>
</dbReference>
<organism evidence="5 6">
    <name type="scientific">Peloplasma aerotolerans</name>
    <dbReference type="NCBI Taxonomy" id="3044389"/>
    <lineage>
        <taxon>Bacteria</taxon>
        <taxon>Bacillati</taxon>
        <taxon>Mycoplasmatota</taxon>
        <taxon>Mollicutes</taxon>
        <taxon>Acholeplasmatales</taxon>
        <taxon>Acholeplasmataceae</taxon>
        <taxon>Peloplasma</taxon>
    </lineage>
</organism>
<dbReference type="EMBL" id="JASCXW010000003">
    <property type="protein sequence ID" value="MDI6452289.1"/>
    <property type="molecule type" value="Genomic_DNA"/>
</dbReference>